<reference evidence="2 3" key="1">
    <citation type="submission" date="2019-10" db="EMBL/GenBank/DDBJ databases">
        <title>Assembly and Annotation for the nematode Trichostrongylus colubriformis.</title>
        <authorList>
            <person name="Martin J."/>
        </authorList>
    </citation>
    <scope>NUCLEOTIDE SEQUENCE [LARGE SCALE GENOMIC DNA]</scope>
    <source>
        <strain evidence="2">G859</strain>
        <tissue evidence="2">Whole worm</tissue>
    </source>
</reference>
<evidence type="ECO:0000313" key="2">
    <source>
        <dbReference type="EMBL" id="KAK5965385.1"/>
    </source>
</evidence>
<accession>A0AAN8ERE6</accession>
<organism evidence="2 3">
    <name type="scientific">Trichostrongylus colubriformis</name>
    <name type="common">Black scour worm</name>
    <dbReference type="NCBI Taxonomy" id="6319"/>
    <lineage>
        <taxon>Eukaryota</taxon>
        <taxon>Metazoa</taxon>
        <taxon>Ecdysozoa</taxon>
        <taxon>Nematoda</taxon>
        <taxon>Chromadorea</taxon>
        <taxon>Rhabditida</taxon>
        <taxon>Rhabditina</taxon>
        <taxon>Rhabditomorpha</taxon>
        <taxon>Strongyloidea</taxon>
        <taxon>Trichostrongylidae</taxon>
        <taxon>Trichostrongylus</taxon>
    </lineage>
</organism>
<feature type="region of interest" description="Disordered" evidence="1">
    <location>
        <begin position="70"/>
        <end position="89"/>
    </location>
</feature>
<name>A0AAN8ERE6_TRICO</name>
<keyword evidence="3" id="KW-1185">Reference proteome</keyword>
<gene>
    <name evidence="2" type="ORF">GCK32_016505</name>
</gene>
<sequence>MGGHWPSGSDIDNGRQNHPLRPRWLVIPMGLVGSRPLHFFPAGRKAKRISGSWLEKWQKRHNVDHLIPGERREVDRTSDPKGRLGSTRCREEDFRKGSSTVTERLVQSVRVLSSSFACYVRVGISPRLSVSVPPSCRSVSVWSRSTACNVQVGVVCVSPRLPLCSCLSASLCVWPSACPSVRVCLCVPVCVLSVHVLPYISGSPSICVQLSVYACVYLSPCLHSVHIYACLSVSVCLSVCLHVSLSVHLPSF</sequence>
<proteinExistence type="predicted"/>
<dbReference type="AlphaFoldDB" id="A0AAN8ERE6"/>
<evidence type="ECO:0000256" key="1">
    <source>
        <dbReference type="SAM" id="MobiDB-lite"/>
    </source>
</evidence>
<protein>
    <submittedName>
        <fullName evidence="2">Uncharacterized protein</fullName>
    </submittedName>
</protein>
<dbReference type="Proteomes" id="UP001331761">
    <property type="component" value="Unassembled WGS sequence"/>
</dbReference>
<comment type="caution">
    <text evidence="2">The sequence shown here is derived from an EMBL/GenBank/DDBJ whole genome shotgun (WGS) entry which is preliminary data.</text>
</comment>
<dbReference type="EMBL" id="WIXE01024679">
    <property type="protein sequence ID" value="KAK5965385.1"/>
    <property type="molecule type" value="Genomic_DNA"/>
</dbReference>
<evidence type="ECO:0000313" key="3">
    <source>
        <dbReference type="Proteomes" id="UP001331761"/>
    </source>
</evidence>